<dbReference type="GO" id="GO:0048316">
    <property type="term" value="P:seed development"/>
    <property type="evidence" value="ECO:0007669"/>
    <property type="project" value="TreeGrafter"/>
</dbReference>
<evidence type="ECO:0000256" key="7">
    <source>
        <dbReference type="SAM" id="Phobius"/>
    </source>
</evidence>
<dbReference type="SUPFAM" id="SSF56112">
    <property type="entry name" value="Protein kinase-like (PK-like)"/>
    <property type="match status" value="1"/>
</dbReference>
<keyword evidence="5 7" id="KW-1133">Transmembrane helix</keyword>
<dbReference type="InterPro" id="IPR045035">
    <property type="entry name" value="YSL-like"/>
</dbReference>
<accession>A0A2G2VUE7</accession>
<reference evidence="8 9" key="1">
    <citation type="journal article" date="2017" name="Genome Biol.">
        <title>New reference genome sequences of hot pepper reveal the massive evolution of plant disease-resistance genes by retroduplication.</title>
        <authorList>
            <person name="Kim S."/>
            <person name="Park J."/>
            <person name="Yeom S.I."/>
            <person name="Kim Y.M."/>
            <person name="Seo E."/>
            <person name="Kim K.T."/>
            <person name="Kim M.S."/>
            <person name="Lee J.M."/>
            <person name="Cheong K."/>
            <person name="Shin H.S."/>
            <person name="Kim S.B."/>
            <person name="Han K."/>
            <person name="Lee J."/>
            <person name="Park M."/>
            <person name="Lee H.A."/>
            <person name="Lee H.Y."/>
            <person name="Lee Y."/>
            <person name="Oh S."/>
            <person name="Lee J.H."/>
            <person name="Choi E."/>
            <person name="Choi E."/>
            <person name="Lee S.E."/>
            <person name="Jeon J."/>
            <person name="Kim H."/>
            <person name="Choi G."/>
            <person name="Song H."/>
            <person name="Lee J."/>
            <person name="Lee S.C."/>
            <person name="Kwon J.K."/>
            <person name="Lee H.Y."/>
            <person name="Koo N."/>
            <person name="Hong Y."/>
            <person name="Kim R.W."/>
            <person name="Kang W.H."/>
            <person name="Huh J.H."/>
            <person name="Kang B.C."/>
            <person name="Yang T.J."/>
            <person name="Lee Y.H."/>
            <person name="Bennetzen J.L."/>
            <person name="Choi D."/>
        </authorList>
    </citation>
    <scope>NUCLEOTIDE SEQUENCE [LARGE SCALE GENOMIC DNA]</scope>
    <source>
        <strain evidence="9">cv. PBC81</strain>
    </source>
</reference>
<comment type="caution">
    <text evidence="8">The sequence shown here is derived from an EMBL/GenBank/DDBJ whole genome shotgun (WGS) entry which is preliminary data.</text>
</comment>
<dbReference type="Gene3D" id="1.10.510.10">
    <property type="entry name" value="Transferase(Phosphotransferase) domain 1"/>
    <property type="match status" value="1"/>
</dbReference>
<dbReference type="PANTHER" id="PTHR31645">
    <property type="entry name" value="OLIGOPEPTIDE TRANSPORTER YGL114W-RELATED"/>
    <property type="match status" value="1"/>
</dbReference>
<reference evidence="9" key="2">
    <citation type="journal article" date="2017" name="J. Anim. Genet.">
        <title>Multiple reference genome sequences of hot pepper reveal the massive evolution of plant disease resistance genes by retroduplication.</title>
        <authorList>
            <person name="Kim S."/>
            <person name="Park J."/>
            <person name="Yeom S.-I."/>
            <person name="Kim Y.-M."/>
            <person name="Seo E."/>
            <person name="Kim K.-T."/>
            <person name="Kim M.-S."/>
            <person name="Lee J.M."/>
            <person name="Cheong K."/>
            <person name="Shin H.-S."/>
            <person name="Kim S.-B."/>
            <person name="Han K."/>
            <person name="Lee J."/>
            <person name="Park M."/>
            <person name="Lee H.-A."/>
            <person name="Lee H.-Y."/>
            <person name="Lee Y."/>
            <person name="Oh S."/>
            <person name="Lee J.H."/>
            <person name="Choi E."/>
            <person name="Choi E."/>
            <person name="Lee S.E."/>
            <person name="Jeon J."/>
            <person name="Kim H."/>
            <person name="Choi G."/>
            <person name="Song H."/>
            <person name="Lee J."/>
            <person name="Lee S.-C."/>
            <person name="Kwon J.-K."/>
            <person name="Lee H.-Y."/>
            <person name="Koo N."/>
            <person name="Hong Y."/>
            <person name="Kim R.W."/>
            <person name="Kang W.-H."/>
            <person name="Huh J.H."/>
            <person name="Kang B.-C."/>
            <person name="Yang T.-J."/>
            <person name="Lee Y.-H."/>
            <person name="Bennetzen J.L."/>
            <person name="Choi D."/>
        </authorList>
    </citation>
    <scope>NUCLEOTIDE SEQUENCE [LARGE SCALE GENOMIC DNA]</scope>
    <source>
        <strain evidence="9">cv. PBC81</strain>
    </source>
</reference>
<comment type="similarity">
    <text evidence="2">Belongs to the YSL (TC 2.A.67.2) family.</text>
</comment>
<dbReference type="Pfam" id="PF03169">
    <property type="entry name" value="OPT"/>
    <property type="match status" value="1"/>
</dbReference>
<dbReference type="STRING" id="33114.A0A2G2VUE7"/>
<dbReference type="InterPro" id="IPR004813">
    <property type="entry name" value="OPT"/>
</dbReference>
<proteinExistence type="inferred from homology"/>
<name>A0A2G2VUE7_CAPBA</name>
<feature type="transmembrane region" description="Helical" evidence="7">
    <location>
        <begin position="63"/>
        <end position="84"/>
    </location>
</feature>
<evidence type="ECO:0000256" key="5">
    <source>
        <dbReference type="ARBA" id="ARBA00022989"/>
    </source>
</evidence>
<dbReference type="GO" id="GO:0005886">
    <property type="term" value="C:plasma membrane"/>
    <property type="evidence" value="ECO:0007669"/>
    <property type="project" value="TreeGrafter"/>
</dbReference>
<dbReference type="GO" id="GO:0051980">
    <property type="term" value="F:iron-nicotianamine transmembrane transporter activity"/>
    <property type="evidence" value="ECO:0007669"/>
    <property type="project" value="TreeGrafter"/>
</dbReference>
<evidence type="ECO:0000256" key="1">
    <source>
        <dbReference type="ARBA" id="ARBA00004141"/>
    </source>
</evidence>
<dbReference type="OrthoDB" id="648396at2759"/>
<dbReference type="AlphaFoldDB" id="A0A2G2VUE7"/>
<keyword evidence="3" id="KW-0813">Transport</keyword>
<keyword evidence="6 7" id="KW-0472">Membrane</keyword>
<evidence type="ECO:0000256" key="2">
    <source>
        <dbReference type="ARBA" id="ARBA00010276"/>
    </source>
</evidence>
<evidence type="ECO:0000313" key="8">
    <source>
        <dbReference type="EMBL" id="PHT36594.1"/>
    </source>
</evidence>
<gene>
    <name evidence="8" type="ORF">CQW23_24294</name>
</gene>
<dbReference type="GO" id="GO:0035673">
    <property type="term" value="F:oligopeptide transmembrane transporter activity"/>
    <property type="evidence" value="ECO:0007669"/>
    <property type="project" value="InterPro"/>
</dbReference>
<dbReference type="GO" id="GO:0010039">
    <property type="term" value="P:response to iron ion"/>
    <property type="evidence" value="ECO:0007669"/>
    <property type="project" value="TreeGrafter"/>
</dbReference>
<dbReference type="Proteomes" id="UP000224567">
    <property type="component" value="Unassembled WGS sequence"/>
</dbReference>
<evidence type="ECO:0000313" key="9">
    <source>
        <dbReference type="Proteomes" id="UP000224567"/>
    </source>
</evidence>
<comment type="subcellular location">
    <subcellularLocation>
        <location evidence="1">Membrane</location>
        <topology evidence="1">Multi-pass membrane protein</topology>
    </subcellularLocation>
</comment>
<dbReference type="InterPro" id="IPR011009">
    <property type="entry name" value="Kinase-like_dom_sf"/>
</dbReference>
<evidence type="ECO:0000256" key="4">
    <source>
        <dbReference type="ARBA" id="ARBA00022692"/>
    </source>
</evidence>
<protein>
    <submittedName>
        <fullName evidence="8">Uncharacterized protein</fullName>
    </submittedName>
</protein>
<keyword evidence="4 7" id="KW-0812">Transmembrane</keyword>
<evidence type="ECO:0000256" key="6">
    <source>
        <dbReference type="ARBA" id="ARBA00023136"/>
    </source>
</evidence>
<dbReference type="EMBL" id="MLFT02000010">
    <property type="protein sequence ID" value="PHT36594.1"/>
    <property type="molecule type" value="Genomic_DNA"/>
</dbReference>
<evidence type="ECO:0000256" key="3">
    <source>
        <dbReference type="ARBA" id="ARBA00022448"/>
    </source>
</evidence>
<keyword evidence="9" id="KW-1185">Reference proteome</keyword>
<organism evidence="8 9">
    <name type="scientific">Capsicum baccatum</name>
    <name type="common">Peruvian pepper</name>
    <dbReference type="NCBI Taxonomy" id="33114"/>
    <lineage>
        <taxon>Eukaryota</taxon>
        <taxon>Viridiplantae</taxon>
        <taxon>Streptophyta</taxon>
        <taxon>Embryophyta</taxon>
        <taxon>Tracheophyta</taxon>
        <taxon>Spermatophyta</taxon>
        <taxon>Magnoliopsida</taxon>
        <taxon>eudicotyledons</taxon>
        <taxon>Gunneridae</taxon>
        <taxon>Pentapetalae</taxon>
        <taxon>asterids</taxon>
        <taxon>lamiids</taxon>
        <taxon>Solanales</taxon>
        <taxon>Solanaceae</taxon>
        <taxon>Solanoideae</taxon>
        <taxon>Capsiceae</taxon>
        <taxon>Capsicum</taxon>
    </lineage>
</organism>
<dbReference type="PANTHER" id="PTHR31645:SF11">
    <property type="entry name" value="METAL-NICOTIANAMINE TRANSPORTER YSL1"/>
    <property type="match status" value="1"/>
</dbReference>
<sequence length="304" mass="33871">MNGNNMEVEQENTMIQTCSVACYNIALGGGLGSYLLGMEKKTYELAGVGTVGNTSNSYKKLEFGWMTGYLLVVCFIGLFVLIPLRKVLIVDYKLTFPTGMATAVLINGFHGNNDKRARYNNLRKKFQNAKSFLGLPVLSEVGLDLLNKLLTYDPKKRITADAALNHEWFREVPLPKSKEFMPTFPAHSMHKIGKTSFTANFQCGVSCKQERTVVRISTRFGTTWGGSSFVGSEVPERLMPHCSALAGSRFSSKEHGEVLHSRELLPPLELVDFIGVESATALPMERKRNLLFPYPQRDVCCRAL</sequence>